<feature type="compositionally biased region" description="Low complexity" evidence="6">
    <location>
        <begin position="183"/>
        <end position="197"/>
    </location>
</feature>
<accession>A0AAE0Y7L0</accession>
<comment type="subcellular location">
    <subcellularLocation>
        <location evidence="1">Nucleus speckle</location>
    </subcellularLocation>
</comment>
<evidence type="ECO:0000259" key="7">
    <source>
        <dbReference type="PROSITE" id="PS51366"/>
    </source>
</evidence>
<sequence>MPRRRREDESDSDSSRSSSEDSSRSSSGERRKTDLKSKGRSSRSKQTQDSPRSGRNSSEKKNRRSLPSKMSSPNNARSSRSKDPGRDYRQADRHRERSKDQSRGKRDDQDRVEEKRSRETNKDQSKERERRMVEVSKRADSKEVKNRSGGLDMGSSHSKERNPSHERASKDSKKSPEDRKRSPASSTKGKSLSSSAPKKTKNHTSSSEESSDSDSESSSSENESPAKESRKAILPVETTKESKSSKPPKEKPKAAEDSSDSSSSHSDGAQRHKYKSPVHDSDLRKSGDPPEKSVVIANDEDDDGVEKRGDTPEKMQVQKMMEEGEVDDDDEDEEKEEGEISEDDDEAPAKPLIAISEDMSDISSEDEGQLQQKPVAEGKQGKPEPIKSPRTPAMSEEDSPHQRETQEGVGADESSPPRKVERSSRKVESSSPVKREVSSSRKVLMSRKGARDQEESDEGREEMTEGHGGRERPILESESEEEDGAKSRVESKGRMGSSVSVVKPKESSKEQEESKDRRRRTEDTGRDDRISRRERDRNEDRRRYDEEERSGRRREWMDLGKGRGDTSDAREYNGRRKEDKSKQSSDTQKSNLGKTQALLSDTPAPPKKPVGDITTKAGGAYIPPAKLRMMQEQITDKTSVAYQRMSWEALKKSINGLINKVNVSNIINIIKELFQENIVRGRGLLARSVIQAQAASPTFTHVYAALVAIINTKFPQNGELILRRLILMFRRGYRRNDKAMCLSSTRFIAHLVNQQVAHEVLALEILTLLLETPTDDSVEIAIGFLKECGQKLTEVSPRGINSIFERLRTILHEGMLEQRVEYMVETMFAIRKDGFQDHQAVLSELDLVEEEEQFTHLLQVEDAVNGEEILNVFKEDKNFAESEEKYKALKKEILEEGSSDEESEEGSSGSESSESDEEAEERENAEKQKIIDQTETNLVALRRVIYLTIQSSLDHNECAHKMLKMDLKPGQEVELCNMILDCCAQLRTYEKFFGLLAQRFCQIDKKYIEPFQQIFVEQYETIHRLETNKLRNVAKFFAHMLHTDAISWGVLSVVKLTEEDTTSASRIFLKILFQELSEYLGLLKLNQRLKDSTLSPFFEGIMPRDNPKNTRFSINFFTTIGLGGLTDDLREHLKNVTKKIVQEKQNQAQAELAQKKQASPSSSSSSDDSDSSSDSDDESNSSDSSDSESDSVDRGKKKTALSVSKKKKPSEKSPIKKKVRKEDSWKKTSKERVHSGEAERKSGRGDDHPSRDRVSKDRHGKDNKQPRSRGKERQAVNGRRTPSPEKGISIAARLLSMAQYGDIAHAAEESVPDSRKNGAKEVSRGEERFRDKSADKGGKRHRDISPEEQLEGRARAKGRQRKDESEDRSGQRKEDNWKKNRDREEEEIDRRKQGDRDYHEKIRRERYDTRNQRDWDNIEKQNGSRPMGRREERDTREGYKNHEVGRGRIDKGRKDESNMRDNIEKGKPREQKGSRGKGSRGWDMEEKRRQRDDSSSSGSNSNSEDSDSSEGSSRRKPIKTDGITNKYVSNGKAASSDRKRQRTSPSPAKGKRPRKDRSSRSASSSGSSSEEEVSQRKITIKGRDLSPSIKRKGNRRSGAETRISTSASKQTNQKSSVNQRSSRKRQRSVASSDSDSDTGSSGSDSSGSSSDEGAKSPEPRSRPQKQRRREDEEDVGDKRHRRKEINSAGGGVRSKDERIRAEEPRRSGERRGRR</sequence>
<dbReference type="GO" id="GO:0071013">
    <property type="term" value="C:catalytic step 2 spliceosome"/>
    <property type="evidence" value="ECO:0007669"/>
    <property type="project" value="TreeGrafter"/>
</dbReference>
<feature type="compositionally biased region" description="Low complexity" evidence="6">
    <location>
        <begin position="1631"/>
        <end position="1651"/>
    </location>
</feature>
<reference evidence="8" key="1">
    <citation type="journal article" date="2023" name="G3 (Bethesda)">
        <title>A reference genome for the long-term kleptoplast-retaining sea slug Elysia crispata morphotype clarki.</title>
        <authorList>
            <person name="Eastman K.E."/>
            <person name="Pendleton A.L."/>
            <person name="Shaikh M.A."/>
            <person name="Suttiyut T."/>
            <person name="Ogas R."/>
            <person name="Tomko P."/>
            <person name="Gavelis G."/>
            <person name="Widhalm J.R."/>
            <person name="Wisecaver J.H."/>
        </authorList>
    </citation>
    <scope>NUCLEOTIDE SEQUENCE</scope>
    <source>
        <strain evidence="8">ECLA1</strain>
    </source>
</reference>
<feature type="compositionally biased region" description="Acidic residues" evidence="6">
    <location>
        <begin position="323"/>
        <end position="346"/>
    </location>
</feature>
<evidence type="ECO:0000313" key="9">
    <source>
        <dbReference type="Proteomes" id="UP001283361"/>
    </source>
</evidence>
<dbReference type="Proteomes" id="UP001283361">
    <property type="component" value="Unassembled WGS sequence"/>
</dbReference>
<feature type="region of interest" description="Disordered" evidence="6">
    <location>
        <begin position="1306"/>
        <end position="1714"/>
    </location>
</feature>
<proteinExistence type="inferred from homology"/>
<dbReference type="SUPFAM" id="SSF48371">
    <property type="entry name" value="ARM repeat"/>
    <property type="match status" value="1"/>
</dbReference>
<keyword evidence="9" id="KW-1185">Reference proteome</keyword>
<dbReference type="PANTHER" id="PTHR18034">
    <property type="entry name" value="CELL CYCLE CONTROL PROTEIN CWF22-RELATED"/>
    <property type="match status" value="1"/>
</dbReference>
<keyword evidence="3" id="KW-0507">mRNA processing</keyword>
<dbReference type="FunFam" id="1.25.40.180:FF:000004">
    <property type="entry name" value="pre-mRNA-splicing factor CWC22 homolog"/>
    <property type="match status" value="1"/>
</dbReference>
<dbReference type="Gene3D" id="1.25.40.180">
    <property type="match status" value="1"/>
</dbReference>
<feature type="compositionally biased region" description="Basic and acidic residues" evidence="6">
    <location>
        <begin position="461"/>
        <end position="475"/>
    </location>
</feature>
<feature type="compositionally biased region" description="Basic and acidic residues" evidence="6">
    <location>
        <begin position="1361"/>
        <end position="1419"/>
    </location>
</feature>
<evidence type="ECO:0000313" key="8">
    <source>
        <dbReference type="EMBL" id="KAK3735791.1"/>
    </source>
</evidence>
<keyword evidence="5" id="KW-0539">Nucleus</keyword>
<dbReference type="GO" id="GO:0000398">
    <property type="term" value="P:mRNA splicing, via spliceosome"/>
    <property type="evidence" value="ECO:0007669"/>
    <property type="project" value="TreeGrafter"/>
</dbReference>
<feature type="compositionally biased region" description="Basic and acidic residues" evidence="6">
    <location>
        <begin position="157"/>
        <end position="181"/>
    </location>
</feature>
<feature type="compositionally biased region" description="Basic and acidic residues" evidence="6">
    <location>
        <begin position="277"/>
        <end position="291"/>
    </location>
</feature>
<keyword evidence="4" id="KW-0508">mRNA splicing</keyword>
<evidence type="ECO:0000256" key="1">
    <source>
        <dbReference type="ARBA" id="ARBA00004324"/>
    </source>
</evidence>
<feature type="compositionally biased region" description="Basic and acidic residues" evidence="6">
    <location>
        <begin position="503"/>
        <end position="583"/>
    </location>
</feature>
<evidence type="ECO:0000256" key="3">
    <source>
        <dbReference type="ARBA" id="ARBA00022664"/>
    </source>
</evidence>
<name>A0AAE0Y7L0_9GAST</name>
<feature type="domain" description="MI" evidence="7">
    <location>
        <begin position="940"/>
        <end position="1056"/>
    </location>
</feature>
<feature type="compositionally biased region" description="Basic and acidic residues" evidence="6">
    <location>
        <begin position="1693"/>
        <end position="1714"/>
    </location>
</feature>
<feature type="compositionally biased region" description="Basic and acidic residues" evidence="6">
    <location>
        <begin position="1428"/>
        <end position="1473"/>
    </location>
</feature>
<evidence type="ECO:0000256" key="4">
    <source>
        <dbReference type="ARBA" id="ARBA00023187"/>
    </source>
</evidence>
<dbReference type="SMART" id="SM00544">
    <property type="entry name" value="MA3"/>
    <property type="match status" value="1"/>
</dbReference>
<dbReference type="Pfam" id="PF02854">
    <property type="entry name" value="MIF4G"/>
    <property type="match status" value="1"/>
</dbReference>
<feature type="compositionally biased region" description="Acidic residues" evidence="6">
    <location>
        <begin position="358"/>
        <end position="368"/>
    </location>
</feature>
<dbReference type="InterPro" id="IPR003891">
    <property type="entry name" value="Initiation_fac_eIF4g_MI"/>
</dbReference>
<organism evidence="8 9">
    <name type="scientific">Elysia crispata</name>
    <name type="common">lettuce slug</name>
    <dbReference type="NCBI Taxonomy" id="231223"/>
    <lineage>
        <taxon>Eukaryota</taxon>
        <taxon>Metazoa</taxon>
        <taxon>Spiralia</taxon>
        <taxon>Lophotrochozoa</taxon>
        <taxon>Mollusca</taxon>
        <taxon>Gastropoda</taxon>
        <taxon>Heterobranchia</taxon>
        <taxon>Euthyneura</taxon>
        <taxon>Panpulmonata</taxon>
        <taxon>Sacoglossa</taxon>
        <taxon>Placobranchoidea</taxon>
        <taxon>Plakobranchidae</taxon>
        <taxon>Elysia</taxon>
    </lineage>
</organism>
<feature type="region of interest" description="Disordered" evidence="6">
    <location>
        <begin position="1"/>
        <end position="616"/>
    </location>
</feature>
<dbReference type="PROSITE" id="PS51366">
    <property type="entry name" value="MI"/>
    <property type="match status" value="1"/>
</dbReference>
<protein>
    <recommendedName>
        <fullName evidence="7">MI domain-containing protein</fullName>
    </recommendedName>
</protein>
<dbReference type="InterPro" id="IPR050781">
    <property type="entry name" value="CWC22_splicing_factor"/>
</dbReference>
<comment type="caution">
    <text evidence="8">The sequence shown here is derived from an EMBL/GenBank/DDBJ whole genome shotgun (WGS) entry which is preliminary data.</text>
</comment>
<feature type="region of interest" description="Disordered" evidence="6">
    <location>
        <begin position="1144"/>
        <end position="1290"/>
    </location>
</feature>
<dbReference type="InterPro" id="IPR016024">
    <property type="entry name" value="ARM-type_fold"/>
</dbReference>
<dbReference type="Pfam" id="PF02847">
    <property type="entry name" value="MA3"/>
    <property type="match status" value="1"/>
</dbReference>
<gene>
    <name evidence="8" type="ORF">RRG08_036839</name>
</gene>
<evidence type="ECO:0000256" key="6">
    <source>
        <dbReference type="SAM" id="MobiDB-lite"/>
    </source>
</evidence>
<feature type="compositionally biased region" description="Acidic residues" evidence="6">
    <location>
        <begin position="1167"/>
        <end position="1190"/>
    </location>
</feature>
<feature type="compositionally biased region" description="Basic and acidic residues" evidence="6">
    <location>
        <begin position="415"/>
        <end position="439"/>
    </location>
</feature>
<feature type="compositionally biased region" description="Basic and acidic residues" evidence="6">
    <location>
        <begin position="484"/>
        <end position="493"/>
    </location>
</feature>
<dbReference type="EMBL" id="JAWDGP010006766">
    <property type="protein sequence ID" value="KAK3735791.1"/>
    <property type="molecule type" value="Genomic_DNA"/>
</dbReference>
<feature type="region of interest" description="Disordered" evidence="6">
    <location>
        <begin position="894"/>
        <end position="929"/>
    </location>
</feature>
<dbReference type="GO" id="GO:0016607">
    <property type="term" value="C:nuclear speck"/>
    <property type="evidence" value="ECO:0007669"/>
    <property type="project" value="UniProtKB-SubCell"/>
</dbReference>
<feature type="compositionally biased region" description="Basic and acidic residues" evidence="6">
    <location>
        <begin position="80"/>
        <end position="146"/>
    </location>
</feature>
<feature type="compositionally biased region" description="Basic residues" evidence="6">
    <location>
        <begin position="1195"/>
        <end position="1209"/>
    </location>
</feature>
<feature type="compositionally biased region" description="Polar residues" evidence="6">
    <location>
        <begin position="44"/>
        <end position="56"/>
    </location>
</feature>
<feature type="compositionally biased region" description="Basic and acidic residues" evidence="6">
    <location>
        <begin position="1210"/>
        <end position="1274"/>
    </location>
</feature>
<feature type="compositionally biased region" description="Basic and acidic residues" evidence="6">
    <location>
        <begin position="238"/>
        <end position="256"/>
    </location>
</feature>
<dbReference type="SMART" id="SM00543">
    <property type="entry name" value="MIF4G"/>
    <property type="match status" value="1"/>
</dbReference>
<feature type="compositionally biased region" description="Basic and acidic residues" evidence="6">
    <location>
        <begin position="18"/>
        <end position="37"/>
    </location>
</feature>
<feature type="compositionally biased region" description="Basic and acidic residues" evidence="6">
    <location>
        <begin position="1306"/>
        <end position="1337"/>
    </location>
</feature>
<feature type="compositionally biased region" description="Basic and acidic residues" evidence="6">
    <location>
        <begin position="1480"/>
        <end position="1494"/>
    </location>
</feature>
<dbReference type="GO" id="GO:0003723">
    <property type="term" value="F:RNA binding"/>
    <property type="evidence" value="ECO:0007669"/>
    <property type="project" value="InterPro"/>
</dbReference>
<feature type="compositionally biased region" description="Polar residues" evidence="6">
    <location>
        <begin position="68"/>
        <end position="78"/>
    </location>
</feature>
<feature type="compositionally biased region" description="Polar residues" evidence="6">
    <location>
        <begin position="1602"/>
        <end position="1620"/>
    </location>
</feature>
<dbReference type="PANTHER" id="PTHR18034:SF3">
    <property type="entry name" value="PRE-MRNA-SPLICING FACTOR CWC22 HOMOLOG"/>
    <property type="match status" value="1"/>
</dbReference>
<evidence type="ECO:0000256" key="5">
    <source>
        <dbReference type="ARBA" id="ARBA00023242"/>
    </source>
</evidence>
<feature type="compositionally biased region" description="Low complexity" evidence="6">
    <location>
        <begin position="1144"/>
        <end position="1166"/>
    </location>
</feature>
<dbReference type="InterPro" id="IPR003890">
    <property type="entry name" value="MIF4G-like_typ-3"/>
</dbReference>
<evidence type="ECO:0000256" key="2">
    <source>
        <dbReference type="ARBA" id="ARBA00006856"/>
    </source>
</evidence>
<feature type="compositionally biased region" description="Basic and acidic residues" evidence="6">
    <location>
        <begin position="1652"/>
        <end position="1661"/>
    </location>
</feature>
<comment type="similarity">
    <text evidence="2">Belongs to the CWC22 family.</text>
</comment>
<feature type="compositionally biased region" description="Acidic residues" evidence="6">
    <location>
        <begin position="895"/>
        <end position="905"/>
    </location>
</feature>